<keyword evidence="3" id="KW-1185">Reference proteome</keyword>
<accession>A0A2A7UWR5</accession>
<sequence length="171" mass="18338">MAHEPRLMRSLRALLHHHRTAALATLQPAGDGTPATPFVSFVPYAIDTAHSQLVLHLSGLAAHTQQLQAQPLASLMVVQPESADAPVHALERATLQVRASTPERGSPAWDAARSAYLARFPDVGFMMELGDFRLVCLAPLAARHIAGFGAARDVAHEELLQVLQAPPQPGD</sequence>
<dbReference type="Proteomes" id="UP000220246">
    <property type="component" value="Unassembled WGS sequence"/>
</dbReference>
<dbReference type="Pfam" id="PF01243">
    <property type="entry name" value="PNPOx_N"/>
    <property type="match status" value="1"/>
</dbReference>
<dbReference type="OrthoDB" id="9790961at2"/>
<dbReference type="RefSeq" id="WP_066532808.1">
    <property type="nucleotide sequence ID" value="NZ_DALZSI010000029.1"/>
</dbReference>
<dbReference type="SUPFAM" id="SSF50475">
    <property type="entry name" value="FMN-binding split barrel"/>
    <property type="match status" value="1"/>
</dbReference>
<name>A0A2A7UWR5_COMTR</name>
<gene>
    <name evidence="2" type="ORF">CRM82_14835</name>
</gene>
<dbReference type="Gene3D" id="2.30.110.10">
    <property type="entry name" value="Electron Transport, Fmn-binding Protein, Chain A"/>
    <property type="match status" value="1"/>
</dbReference>
<comment type="caution">
    <text evidence="2">The sequence shown here is derived from an EMBL/GenBank/DDBJ whole genome shotgun (WGS) entry which is preliminary data.</text>
</comment>
<feature type="domain" description="Pyridoxamine 5'-phosphate oxidase N-terminal" evidence="1">
    <location>
        <begin position="10"/>
        <end position="144"/>
    </location>
</feature>
<dbReference type="EMBL" id="PDEA01000001">
    <property type="protein sequence ID" value="PEH89703.1"/>
    <property type="molecule type" value="Genomic_DNA"/>
</dbReference>
<dbReference type="InterPro" id="IPR011576">
    <property type="entry name" value="Pyridox_Oxase_N"/>
</dbReference>
<evidence type="ECO:0000313" key="2">
    <source>
        <dbReference type="EMBL" id="PEH89703.1"/>
    </source>
</evidence>
<dbReference type="AlphaFoldDB" id="A0A2A7UWR5"/>
<dbReference type="PIRSF" id="PIRSF004633">
    <property type="entry name" value="UCP_PLP_oxd"/>
    <property type="match status" value="1"/>
</dbReference>
<evidence type="ECO:0000313" key="3">
    <source>
        <dbReference type="Proteomes" id="UP000220246"/>
    </source>
</evidence>
<dbReference type="InterPro" id="IPR014419">
    <property type="entry name" value="HutZ"/>
</dbReference>
<reference evidence="3" key="1">
    <citation type="submission" date="2017-09" db="EMBL/GenBank/DDBJ databases">
        <title>FDA dAtabase for Regulatory Grade micrObial Sequences (FDA-ARGOS): Supporting development and validation of Infectious Disease Dx tests.</title>
        <authorList>
            <person name="Minogue T."/>
            <person name="Wolcott M."/>
            <person name="Wasieloski L."/>
            <person name="Aguilar W."/>
            <person name="Moore D."/>
            <person name="Tallon L."/>
            <person name="Sadzewicz L."/>
            <person name="Ott S."/>
            <person name="Zhao X."/>
            <person name="Nagaraj S."/>
            <person name="Vavikolanu K."/>
            <person name="Aluvathingal J."/>
            <person name="Nadendla S."/>
            <person name="Sichtig H."/>
        </authorList>
    </citation>
    <scope>NUCLEOTIDE SEQUENCE [LARGE SCALE GENOMIC DNA]</scope>
    <source>
        <strain evidence="3">FDAARGOS_394</strain>
    </source>
</reference>
<dbReference type="GeneID" id="80801897"/>
<organism evidence="2 3">
    <name type="scientific">Comamonas terrigena</name>
    <dbReference type="NCBI Taxonomy" id="32013"/>
    <lineage>
        <taxon>Bacteria</taxon>
        <taxon>Pseudomonadati</taxon>
        <taxon>Pseudomonadota</taxon>
        <taxon>Betaproteobacteria</taxon>
        <taxon>Burkholderiales</taxon>
        <taxon>Comamonadaceae</taxon>
        <taxon>Comamonas</taxon>
    </lineage>
</organism>
<protein>
    <submittedName>
        <fullName evidence="2">Pyridoxamine 5'-phosphate oxidase</fullName>
    </submittedName>
</protein>
<dbReference type="STRING" id="1219032.GCA_001515545_00326"/>
<dbReference type="InterPro" id="IPR012349">
    <property type="entry name" value="Split_barrel_FMN-bd"/>
</dbReference>
<evidence type="ECO:0000259" key="1">
    <source>
        <dbReference type="Pfam" id="PF01243"/>
    </source>
</evidence>
<proteinExistence type="predicted"/>